<comment type="similarity">
    <text evidence="5">Belongs to the bacterial ribosomal protein bL25 family. CTC subfamily.</text>
</comment>
<dbReference type="InterPro" id="IPR011035">
    <property type="entry name" value="Ribosomal_bL25/Gln-tRNA_synth"/>
</dbReference>
<comment type="subunit">
    <text evidence="5">Part of the 50S ribosomal subunit; part of the 5S rRNA/L5/L18/L25 subcomplex. Contacts the 5S rRNA. Binds to the 5S rRNA independently of L5 and L18.</text>
</comment>
<dbReference type="GO" id="GO:0006412">
    <property type="term" value="P:translation"/>
    <property type="evidence" value="ECO:0007669"/>
    <property type="project" value="UniProtKB-UniRule"/>
</dbReference>
<dbReference type="EMBL" id="CP116507">
    <property type="protein sequence ID" value="WCG23300.1"/>
    <property type="molecule type" value="Genomic_DNA"/>
</dbReference>
<sequence>MAVTLKVERRAIRPRSIRKQLRVEGRVPGVVYGNDVENTSLSVDAMALSKAIRENGANAVYYLELEGKKVPTLVHDYQVDTFNGDWVHVEFLAVDMSEETEVEAEIVLIGDAPGVKAGGVLTQTLYNVVVSATPDKLPETVEVDVSGLEIGDSISVADLPKFEDFTIVTEAEEQIASVTEPEVHEEPETDGEAAEPEVIGEDKEEA</sequence>
<dbReference type="InterPro" id="IPR020930">
    <property type="entry name" value="Ribosomal_uL5_bac-type"/>
</dbReference>
<dbReference type="PANTHER" id="PTHR33284">
    <property type="entry name" value="RIBOSOMAL PROTEIN L25/GLN-TRNA SYNTHETASE, ANTI-CODON-BINDING DOMAIN-CONTAINING PROTEIN"/>
    <property type="match status" value="1"/>
</dbReference>
<dbReference type="InterPro" id="IPR020057">
    <property type="entry name" value="Ribosomal_bL25_b-dom"/>
</dbReference>
<evidence type="ECO:0000256" key="5">
    <source>
        <dbReference type="HAMAP-Rule" id="MF_01334"/>
    </source>
</evidence>
<keyword evidence="2 5" id="KW-0694">RNA-binding</keyword>
<dbReference type="InterPro" id="IPR020056">
    <property type="entry name" value="Rbsml_bL25/Gln-tRNA_synth_N"/>
</dbReference>
<feature type="region of interest" description="Disordered" evidence="6">
    <location>
        <begin position="175"/>
        <end position="206"/>
    </location>
</feature>
<dbReference type="InterPro" id="IPR001021">
    <property type="entry name" value="Ribosomal_bL25_long"/>
</dbReference>
<dbReference type="InterPro" id="IPR037121">
    <property type="entry name" value="Ribosomal_bL25_C"/>
</dbReference>
<dbReference type="Proteomes" id="UP001179600">
    <property type="component" value="Chromosome"/>
</dbReference>
<dbReference type="GO" id="GO:0003735">
    <property type="term" value="F:structural constituent of ribosome"/>
    <property type="evidence" value="ECO:0007669"/>
    <property type="project" value="InterPro"/>
</dbReference>
<evidence type="ECO:0000259" key="7">
    <source>
        <dbReference type="Pfam" id="PF01386"/>
    </source>
</evidence>
<evidence type="ECO:0000256" key="3">
    <source>
        <dbReference type="ARBA" id="ARBA00022980"/>
    </source>
</evidence>
<evidence type="ECO:0000256" key="4">
    <source>
        <dbReference type="ARBA" id="ARBA00023274"/>
    </source>
</evidence>
<dbReference type="HAMAP" id="MF_01334">
    <property type="entry name" value="Ribosomal_bL25_CTC"/>
    <property type="match status" value="1"/>
</dbReference>
<evidence type="ECO:0000256" key="2">
    <source>
        <dbReference type="ARBA" id="ARBA00022884"/>
    </source>
</evidence>
<dbReference type="Pfam" id="PF14693">
    <property type="entry name" value="Ribosomal_TL5_C"/>
    <property type="match status" value="1"/>
</dbReference>
<dbReference type="NCBIfam" id="NF004133">
    <property type="entry name" value="PRK05618.2-4"/>
    <property type="match status" value="1"/>
</dbReference>
<proteinExistence type="inferred from homology"/>
<keyword evidence="3 5" id="KW-0689">Ribosomal protein</keyword>
<feature type="compositionally biased region" description="Acidic residues" evidence="6">
    <location>
        <begin position="187"/>
        <end position="206"/>
    </location>
</feature>
<dbReference type="Gene3D" id="2.40.240.10">
    <property type="entry name" value="Ribosomal Protein L25, Chain P"/>
    <property type="match status" value="1"/>
</dbReference>
<dbReference type="PANTHER" id="PTHR33284:SF1">
    <property type="entry name" value="RIBOSOMAL PROTEIN L25_GLN-TRNA SYNTHETASE, ANTI-CODON-BINDING DOMAIN-CONTAINING PROTEIN"/>
    <property type="match status" value="1"/>
</dbReference>
<dbReference type="GO" id="GO:0008097">
    <property type="term" value="F:5S rRNA binding"/>
    <property type="evidence" value="ECO:0007669"/>
    <property type="project" value="InterPro"/>
</dbReference>
<dbReference type="Gene3D" id="2.170.120.20">
    <property type="entry name" value="Ribosomal protein L25, beta domain"/>
    <property type="match status" value="1"/>
</dbReference>
<dbReference type="AlphaFoldDB" id="A0AAF0BIA1"/>
<dbReference type="NCBIfam" id="TIGR00731">
    <property type="entry name" value="bL25_bact_ctc"/>
    <property type="match status" value="1"/>
</dbReference>
<dbReference type="GO" id="GO:0022625">
    <property type="term" value="C:cytosolic large ribosomal subunit"/>
    <property type="evidence" value="ECO:0007669"/>
    <property type="project" value="TreeGrafter"/>
</dbReference>
<evidence type="ECO:0000313" key="9">
    <source>
        <dbReference type="EMBL" id="WCG23300.1"/>
    </source>
</evidence>
<keyword evidence="4 5" id="KW-0687">Ribonucleoprotein</keyword>
<evidence type="ECO:0000256" key="6">
    <source>
        <dbReference type="SAM" id="MobiDB-lite"/>
    </source>
</evidence>
<evidence type="ECO:0000259" key="8">
    <source>
        <dbReference type="Pfam" id="PF14693"/>
    </source>
</evidence>
<dbReference type="Pfam" id="PF01386">
    <property type="entry name" value="Ribosomal_L25p"/>
    <property type="match status" value="1"/>
</dbReference>
<dbReference type="RefSeq" id="WP_126763171.1">
    <property type="nucleotide sequence ID" value="NZ_BKBT01000034.1"/>
</dbReference>
<accession>A0AAF0BIA1</accession>
<dbReference type="SUPFAM" id="SSF50715">
    <property type="entry name" value="Ribosomal protein L25-like"/>
    <property type="match status" value="1"/>
</dbReference>
<comment type="function">
    <text evidence="5">This is one of the proteins that binds to the 5S RNA in the ribosome where it forms part of the central protuberance.</text>
</comment>
<dbReference type="CDD" id="cd00495">
    <property type="entry name" value="Ribosomal_L25_TL5_CTC"/>
    <property type="match status" value="1"/>
</dbReference>
<keyword evidence="1 5" id="KW-0699">rRNA-binding</keyword>
<evidence type="ECO:0000313" key="10">
    <source>
        <dbReference type="Proteomes" id="UP001179600"/>
    </source>
</evidence>
<name>A0AAF0BIA1_9ENTE</name>
<feature type="domain" description="Large ribosomal subunit protein bL25 beta" evidence="8">
    <location>
        <begin position="100"/>
        <end position="181"/>
    </location>
</feature>
<dbReference type="GeneID" id="72385152"/>
<dbReference type="InterPro" id="IPR029751">
    <property type="entry name" value="Ribosomal_L25_dom"/>
</dbReference>
<reference evidence="9" key="1">
    <citation type="submission" date="2023-01" db="EMBL/GenBank/DDBJ databases">
        <title>Oxazolidinone resistance genes in florfenicol resistant enterococci from beef cattle and veal calves at slaughter.</title>
        <authorList>
            <person name="Biggel M."/>
        </authorList>
    </citation>
    <scope>NUCLEOTIDE SEQUENCE</scope>
    <source>
        <strain evidence="9">K204-1</strain>
    </source>
</reference>
<protein>
    <recommendedName>
        <fullName evidence="5">Large ribosomal subunit protein bL25</fullName>
    </recommendedName>
    <alternativeName>
        <fullName evidence="5">General stress protein CTC</fullName>
    </alternativeName>
</protein>
<feature type="domain" description="Large ribosomal subunit protein bL25 L25" evidence="7">
    <location>
        <begin position="5"/>
        <end position="91"/>
    </location>
</feature>
<gene>
    <name evidence="5" type="primary">rplY</name>
    <name evidence="5" type="synonym">ctc</name>
    <name evidence="9" type="ORF">PML95_03400</name>
</gene>
<organism evidence="9 10">
    <name type="scientific">Vagococcus lutrae</name>
    <dbReference type="NCBI Taxonomy" id="81947"/>
    <lineage>
        <taxon>Bacteria</taxon>
        <taxon>Bacillati</taxon>
        <taxon>Bacillota</taxon>
        <taxon>Bacilli</taxon>
        <taxon>Lactobacillales</taxon>
        <taxon>Enterococcaceae</taxon>
        <taxon>Vagococcus</taxon>
    </lineage>
</organism>
<evidence type="ECO:0000256" key="1">
    <source>
        <dbReference type="ARBA" id="ARBA00022730"/>
    </source>
</evidence>